<evidence type="ECO:0000256" key="1">
    <source>
        <dbReference type="SAM" id="Phobius"/>
    </source>
</evidence>
<dbReference type="PANTHER" id="PTHR37159:SF1">
    <property type="entry name" value="GH11867P"/>
    <property type="match status" value="1"/>
</dbReference>
<keyword evidence="1" id="KW-1133">Transmembrane helix</keyword>
<dbReference type="InterPro" id="IPR018713">
    <property type="entry name" value="MPAB/Lcp_cat_dom"/>
</dbReference>
<keyword evidence="1" id="KW-0472">Membrane</keyword>
<dbReference type="AlphaFoldDB" id="E4YMY5"/>
<gene>
    <name evidence="3" type="ORF">GSOID_T00029884001</name>
</gene>
<evidence type="ECO:0000313" key="3">
    <source>
        <dbReference type="EMBL" id="CBY36844.1"/>
    </source>
</evidence>
<sequence>MKDDSRFKKILEGSKEKGLFEGPLTKPDWYDDERFQNGRKYYKNHVAACMFSMVVSLLSGLTFKSLLDVLVYTGKSDEKNKAYWRYNHTGIHVRSWIYSDVWDPSSEGHKSVKQIRLIHKSVAQRIAKDLKKGDSDKWVSQSDLAFTLVGFVGSIVIVPEGFGVTESQDLNDYLFFWRVMGHLHGIKDEFNPFGGSVLSAKRTVYDMAQFCLLPSLLNPPEKFESMARAVSDNYGLLYPFIRYATDLALDNNGSYGESVDESYREVIAKLYPLDSKEGKKQLAVMKWTYQTAYKYTIFRLIFDFLANFHLELIKLRVRLATWWKNKTGRNSLLSL</sequence>
<dbReference type="EMBL" id="FN654851">
    <property type="protein sequence ID" value="CBY36844.1"/>
    <property type="molecule type" value="Genomic_DNA"/>
</dbReference>
<evidence type="ECO:0000259" key="2">
    <source>
        <dbReference type="Pfam" id="PF09995"/>
    </source>
</evidence>
<feature type="transmembrane region" description="Helical" evidence="1">
    <location>
        <begin position="46"/>
        <end position="67"/>
    </location>
</feature>
<feature type="domain" description="ER-bound oxygenase mpaB/mpaB'/Rubber oxygenase catalytic" evidence="2">
    <location>
        <begin position="50"/>
        <end position="189"/>
    </location>
</feature>
<accession>E4YMY5</accession>
<proteinExistence type="predicted"/>
<dbReference type="Proteomes" id="UP000011014">
    <property type="component" value="Unassembled WGS sequence"/>
</dbReference>
<dbReference type="Pfam" id="PF09995">
    <property type="entry name" value="MPAB_Lcp_cat"/>
    <property type="match status" value="1"/>
</dbReference>
<dbReference type="GO" id="GO:0016491">
    <property type="term" value="F:oxidoreductase activity"/>
    <property type="evidence" value="ECO:0007669"/>
    <property type="project" value="InterPro"/>
</dbReference>
<organism evidence="3">
    <name type="scientific">Oikopleura dioica</name>
    <name type="common">Tunicate</name>
    <dbReference type="NCBI Taxonomy" id="34765"/>
    <lineage>
        <taxon>Eukaryota</taxon>
        <taxon>Metazoa</taxon>
        <taxon>Chordata</taxon>
        <taxon>Tunicata</taxon>
        <taxon>Appendicularia</taxon>
        <taxon>Copelata</taxon>
        <taxon>Oikopleuridae</taxon>
        <taxon>Oikopleura</taxon>
    </lineage>
</organism>
<name>E4YMY5_OIKDI</name>
<reference evidence="3" key="1">
    <citation type="journal article" date="2010" name="Science">
        <title>Plasticity of animal genome architecture unmasked by rapid evolution of a pelagic tunicate.</title>
        <authorList>
            <person name="Denoeud F."/>
            <person name="Henriet S."/>
            <person name="Mungpakdee S."/>
            <person name="Aury J.M."/>
            <person name="Da Silva C."/>
            <person name="Brinkmann H."/>
            <person name="Mikhaleva J."/>
            <person name="Olsen L.C."/>
            <person name="Jubin C."/>
            <person name="Canestro C."/>
            <person name="Bouquet J.M."/>
            <person name="Danks G."/>
            <person name="Poulain J."/>
            <person name="Campsteijn C."/>
            <person name="Adamski M."/>
            <person name="Cross I."/>
            <person name="Yadetie F."/>
            <person name="Muffato M."/>
            <person name="Louis A."/>
            <person name="Butcher S."/>
            <person name="Tsagkogeorga G."/>
            <person name="Konrad A."/>
            <person name="Singh S."/>
            <person name="Jensen M.F."/>
            <person name="Cong E.H."/>
            <person name="Eikeseth-Otteraa H."/>
            <person name="Noel B."/>
            <person name="Anthouard V."/>
            <person name="Porcel B.M."/>
            <person name="Kachouri-Lafond R."/>
            <person name="Nishino A."/>
            <person name="Ugolini M."/>
            <person name="Chourrout P."/>
            <person name="Nishida H."/>
            <person name="Aasland R."/>
            <person name="Huzurbazar S."/>
            <person name="Westhof E."/>
            <person name="Delsuc F."/>
            <person name="Lehrach H."/>
            <person name="Reinhardt R."/>
            <person name="Weissenbach J."/>
            <person name="Roy S.W."/>
            <person name="Artiguenave F."/>
            <person name="Postlethwait J.H."/>
            <person name="Manak J.R."/>
            <person name="Thompson E.M."/>
            <person name="Jaillon O."/>
            <person name="Du Pasquier L."/>
            <person name="Boudinot P."/>
            <person name="Liberles D.A."/>
            <person name="Volff J.N."/>
            <person name="Philippe H."/>
            <person name="Lenhard B."/>
            <person name="Roest Crollius H."/>
            <person name="Wincker P."/>
            <person name="Chourrout D."/>
        </authorList>
    </citation>
    <scope>NUCLEOTIDE SEQUENCE [LARGE SCALE GENOMIC DNA]</scope>
</reference>
<protein>
    <recommendedName>
        <fullName evidence="2">ER-bound oxygenase mpaB/mpaB'/Rubber oxygenase catalytic domain-containing protein</fullName>
    </recommendedName>
</protein>
<dbReference type="PANTHER" id="PTHR37159">
    <property type="entry name" value="GH11867P"/>
    <property type="match status" value="1"/>
</dbReference>
<keyword evidence="1" id="KW-0812">Transmembrane</keyword>